<dbReference type="HOGENOM" id="CLU_005180_0_0_1"/>
<feature type="compositionally biased region" description="Polar residues" evidence="3">
    <location>
        <begin position="986"/>
        <end position="1002"/>
    </location>
</feature>
<keyword evidence="1 2" id="KW-0103">Bromodomain</keyword>
<dbReference type="Pfam" id="PF00439">
    <property type="entry name" value="Bromodomain"/>
    <property type="match status" value="2"/>
</dbReference>
<dbReference type="SUPFAM" id="SSF47370">
    <property type="entry name" value="Bromodomain"/>
    <property type="match status" value="2"/>
</dbReference>
<sequence length="1355" mass="153825">MNVTHQKNILHLSMAERRCTGTSIFYVDVQKEERLEILQIQLNILKVEIFSENAWKSVKIESTVVLPVKTEKVRILFETKKNNPGISFYTGPDNKCTEFTGEPINGQAQTLFPLLSTRPCSLEMVYIVSIEKGFQVISSGTLSGIYDGGTTKTFHYKMDYARPQDVLFAGGMYEEIHAARAAVFIPEAVASRFEAGGKETLEALKSSIVAAQQALECKLPFYKISVVFSMCNVTGSIGRNCAVFNISQIIVPEAIDQCFASIRLISKITANQYFGILAHPTSDLDTWMYTGLSEYVSMYLAELFLGVNEAKYELNRNIDYIHKHDIEEPPLSSPSRHRSTFHSPFFVKKAGAFVKILENNLTRAFMQKIMKEVLEARTMNTQDLIRVIKGITGKDVRALFDAYVYRTGIPTVTAQVEQNSRAGGFSLVLRQKIHSVHPDANRHMAGNICVRVYETDSVLDHILFLGSAPITHELVCSQRNHRRKQKEENVSLLWVRIDPGIEWMKVAAVEQADYMFAEQLVSEKDVYGQMEALVGVQKNPSETICSILERVMGDPGVFYKVSIAAGILLAKSVNEESGYFGFQRVVQFFINTYCIQNTTIVRTNDFSQHRMYFMQKNIASSMSLCQLDSTKSLGGRAIRAKNVVSAFLLNLMRYNDNTGNSFEDAFYLADIITALAVALCSDAHLDPAPFIVEMERLRQKDLLFPSHQNIVTCAAIKAFARLGVQGYVQVSFKGMLQYVAPGNFYKVRMAAYECLILLHADKIGTILELFVNEERPVRIKILRTIRDSAVCAALPIFGKLQEHLPSLQRIQEMFAGDGEADALFAEIEGLLGGPTELVSDAVEEAIMHDMSSDEEDRKLPRLVIKLFKPVVIRLSTKGMLTEKNTSSTQQETEHEKEEEIEEHISEGIDVDALYENDVQAETYCLDKPQAEGACRMVERIKASKASSHITQMAKKNEISEKMHVPTFDDITIKTRQASEEDEITKSPAQNSAPIEKGSQNKSQKNRKQSTDIHNDMAGPDAMEIEISHKDENAHLNNEMKCLFNTCDEYPMYEIYSKAAYIFREYFKSAQYDTSSYSTIKYFQAHFEREYFAFFQTTSGSFHKVDAPCKEKDGREHLLSIIDQAIHADRHGIFSTPIDTDLLREYKYQEIVRRPLDLQTIRSRVEEGDYFMVECVLFDIIQVFVNCLTYNLKDSEIYREALFVQSAVQKIVKNATVGYTETCTLKDALSMIIQQIIETGEYSVFYDRVNREEYPQYYAVVKEPMTLSLIKERAESNYYKNITHFESEFQRISAATLLYNGQISEITKLGKALTQKVQTSVQRTFPWYRSIFNKRATLQQKTKAQVSSNKKAKSQK</sequence>
<dbReference type="InterPro" id="IPR001487">
    <property type="entry name" value="Bromodomain"/>
</dbReference>
<dbReference type="InterPro" id="IPR057991">
    <property type="entry name" value="TPR_TAF2_C"/>
</dbReference>
<feature type="domain" description="Bromo" evidence="4">
    <location>
        <begin position="1125"/>
        <end position="1197"/>
    </location>
</feature>
<dbReference type="CDD" id="cd04369">
    <property type="entry name" value="Bromodomain"/>
    <property type="match status" value="2"/>
</dbReference>
<dbReference type="GO" id="GO:0005669">
    <property type="term" value="C:transcription factor TFIID complex"/>
    <property type="evidence" value="ECO:0007669"/>
    <property type="project" value="InterPro"/>
</dbReference>
<dbReference type="PRINTS" id="PR00503">
    <property type="entry name" value="BROMODOMAIN"/>
</dbReference>
<dbReference type="InterPro" id="IPR036427">
    <property type="entry name" value="Bromodomain-like_sf"/>
</dbReference>
<dbReference type="SMART" id="SM00297">
    <property type="entry name" value="BROMO"/>
    <property type="match status" value="2"/>
</dbReference>
<keyword evidence="6" id="KW-1185">Reference proteome</keyword>
<dbReference type="InterPro" id="IPR037813">
    <property type="entry name" value="TAF2"/>
</dbReference>
<dbReference type="RefSeq" id="XP_052904398.1">
    <property type="nucleotide sequence ID" value="XM_053049448.1"/>
</dbReference>
<evidence type="ECO:0000256" key="3">
    <source>
        <dbReference type="SAM" id="MobiDB-lite"/>
    </source>
</evidence>
<dbReference type="Pfam" id="PF25577">
    <property type="entry name" value="TPR_TAF2_C"/>
    <property type="match status" value="1"/>
</dbReference>
<dbReference type="PANTHER" id="PTHR15137:SF9">
    <property type="entry name" value="TRANSCRIPTION INITIATION FACTOR TFIID SUBUNIT 2"/>
    <property type="match status" value="1"/>
</dbReference>
<protein>
    <recommendedName>
        <fullName evidence="4">Bromo domain-containing protein</fullName>
    </recommendedName>
</protein>
<evidence type="ECO:0000313" key="6">
    <source>
        <dbReference type="Proteomes" id="UP000054524"/>
    </source>
</evidence>
<dbReference type="InterPro" id="IPR057345">
    <property type="entry name" value="Ig-like_TAF2"/>
</dbReference>
<dbReference type="GO" id="GO:0006325">
    <property type="term" value="P:chromatin organization"/>
    <property type="evidence" value="ECO:0007669"/>
    <property type="project" value="UniProtKB-ARBA"/>
</dbReference>
<feature type="region of interest" description="Disordered" evidence="3">
    <location>
        <begin position="977"/>
        <end position="1016"/>
    </location>
</feature>
<dbReference type="SUPFAM" id="SSF55486">
    <property type="entry name" value="Metalloproteases ('zincins'), catalytic domain"/>
    <property type="match status" value="1"/>
</dbReference>
<dbReference type="PANTHER" id="PTHR15137">
    <property type="entry name" value="TRANSCRIPTION INITIATION FACTOR TFIID"/>
    <property type="match status" value="1"/>
</dbReference>
<evidence type="ECO:0000259" key="4">
    <source>
        <dbReference type="PROSITE" id="PS50014"/>
    </source>
</evidence>
<evidence type="ECO:0000313" key="5">
    <source>
        <dbReference type="EMBL" id="KFG25843.1"/>
    </source>
</evidence>
<dbReference type="GeneID" id="77676804"/>
<dbReference type="InterPro" id="IPR027268">
    <property type="entry name" value="Peptidase_M4/M1_CTD_sf"/>
</dbReference>
<feature type="domain" description="Bromo" evidence="4">
    <location>
        <begin position="1244"/>
        <end position="1306"/>
    </location>
</feature>
<dbReference type="EMBL" id="AKIJ01000004">
    <property type="protein sequence ID" value="KFG25843.1"/>
    <property type="molecule type" value="Genomic_DNA"/>
</dbReference>
<name>A0A086J125_NEMA1</name>
<dbReference type="Gene3D" id="1.20.920.10">
    <property type="entry name" value="Bromodomain-like"/>
    <property type="match status" value="2"/>
</dbReference>
<dbReference type="Gene3D" id="1.10.390.10">
    <property type="entry name" value="Neutral Protease Domain 2"/>
    <property type="match status" value="1"/>
</dbReference>
<gene>
    <name evidence="5" type="ORF">NESG_01831</name>
</gene>
<comment type="caution">
    <text evidence="5">The sequence shown here is derived from an EMBL/GenBank/DDBJ whole genome shotgun (WGS) entry which is preliminary data.</text>
</comment>
<dbReference type="GO" id="GO:0016251">
    <property type="term" value="F:RNA polymerase II general transcription initiation factor activity"/>
    <property type="evidence" value="ECO:0007669"/>
    <property type="project" value="TreeGrafter"/>
</dbReference>
<dbReference type="GO" id="GO:0000976">
    <property type="term" value="F:transcription cis-regulatory region binding"/>
    <property type="evidence" value="ECO:0007669"/>
    <property type="project" value="TreeGrafter"/>
</dbReference>
<dbReference type="Pfam" id="PF25316">
    <property type="entry name" value="TAF2_3rd"/>
    <property type="match status" value="1"/>
</dbReference>
<evidence type="ECO:0000256" key="2">
    <source>
        <dbReference type="PROSITE-ProRule" id="PRU00035"/>
    </source>
</evidence>
<accession>A0A086J125</accession>
<organism evidence="5 6">
    <name type="scientific">Nematocida ausubeli (strain ATCC PRA-371 / ERTm2)</name>
    <name type="common">Nematode killer fungus</name>
    <dbReference type="NCBI Taxonomy" id="1913371"/>
    <lineage>
        <taxon>Eukaryota</taxon>
        <taxon>Fungi</taxon>
        <taxon>Fungi incertae sedis</taxon>
        <taxon>Microsporidia</taxon>
        <taxon>Nematocida</taxon>
    </lineage>
</organism>
<dbReference type="Proteomes" id="UP000054524">
    <property type="component" value="Unassembled WGS sequence"/>
</dbReference>
<proteinExistence type="predicted"/>
<dbReference type="GO" id="GO:0006367">
    <property type="term" value="P:transcription initiation at RNA polymerase II promoter"/>
    <property type="evidence" value="ECO:0007669"/>
    <property type="project" value="TreeGrafter"/>
</dbReference>
<evidence type="ECO:0000256" key="1">
    <source>
        <dbReference type="ARBA" id="ARBA00023117"/>
    </source>
</evidence>
<reference evidence="5 6" key="1">
    <citation type="journal article" date="2014" name="Genome Announc.">
        <title>Genome Sequence of the Microsporidian Species Nematocida sp1 Strain ERTm6 (ATCC PRA-372).</title>
        <authorList>
            <person name="Bakowski M.A."/>
            <person name="Priest M."/>
            <person name="Young S."/>
            <person name="Cuomo C.A."/>
            <person name="Troemel E.R."/>
        </authorList>
    </citation>
    <scope>NUCLEOTIDE SEQUENCE [LARGE SCALE GENOMIC DNA]</scope>
    <source>
        <strain evidence="5 6">ERTm6</strain>
    </source>
</reference>
<dbReference type="GO" id="GO:0003682">
    <property type="term" value="F:chromatin binding"/>
    <property type="evidence" value="ECO:0007669"/>
    <property type="project" value="TreeGrafter"/>
</dbReference>
<dbReference type="PROSITE" id="PS50014">
    <property type="entry name" value="BROMODOMAIN_2"/>
    <property type="match status" value="2"/>
</dbReference>